<reference evidence="2" key="1">
    <citation type="submission" date="2016-11" db="EMBL/GenBank/DDBJ databases">
        <title>Draft Genome Sequence of Marinobacter hydrocarbonoclasticus strain STW2, a polyaromatic aromatic hydrocarbon degrading and denitrifying bacterium from rhizosphere of Seagrass Enhalus acodoides.</title>
        <authorList>
            <person name="Ling J."/>
            <person name="Dong J."/>
        </authorList>
    </citation>
    <scope>NUCLEOTIDE SEQUENCE [LARGE SCALE GENOMIC DNA]</scope>
    <source>
        <strain evidence="2">STW2</strain>
    </source>
</reference>
<gene>
    <name evidence="2" type="ORF">BEE62_09880</name>
</gene>
<keyword evidence="1" id="KW-1133">Transmembrane helix</keyword>
<dbReference type="Proteomes" id="UP000183986">
    <property type="component" value="Unassembled WGS sequence"/>
</dbReference>
<keyword evidence="1" id="KW-0472">Membrane</keyword>
<name>A0A1M2UYF9_MARNT</name>
<feature type="transmembrane region" description="Helical" evidence="1">
    <location>
        <begin position="9"/>
        <end position="30"/>
    </location>
</feature>
<dbReference type="EMBL" id="MPKY01000001">
    <property type="protein sequence ID" value="OJT00357.1"/>
    <property type="molecule type" value="Genomic_DNA"/>
</dbReference>
<dbReference type="RefSeq" id="WP_072677247.1">
    <property type="nucleotide sequence ID" value="NZ_MPKY01000001.1"/>
</dbReference>
<evidence type="ECO:0000256" key="1">
    <source>
        <dbReference type="SAM" id="Phobius"/>
    </source>
</evidence>
<accession>A0A1M2UYF9</accession>
<proteinExistence type="predicted"/>
<keyword evidence="3" id="KW-1185">Reference proteome</keyword>
<keyword evidence="1" id="KW-0812">Transmembrane</keyword>
<dbReference type="AlphaFoldDB" id="A0A1M2UYF9"/>
<sequence>MIRFTNKQWLYIIFVSVVLALGGALAFWLYKTRTQVDLTTFIVATLSALISLVALFVALQTYLSIDSVNNITKMDGNILDNEHYVTSIPEFVDKYKETDREELCRHIFSEIKQNLKKNSNTAVNFADTIQSMIDILVLLPALDMKSELKNKDSRKDIQWILSQVEKHSEEIQSISKGSSIQIREAVKLFLSVYEYQNSVENKRMLGSSGLLKVRAAMIRNPVSSTVYYNYLGLYYRKCAVQVIDSGDKADVPSLRSWRDKRESLAGSEMERLRRYLNNSINAFQKAWSYSSEDPMWRGYILFNQARVAFIEHVFFGNSHADPFEKMDEAISARATLNELISEVLGDRDELTVLQKHYLYQEEYARELLVNYCLVMGRDVYYRGMLMRSTDEYLEKVQDYTKYLEPKNEAGLAAIRSGISITAQKP</sequence>
<evidence type="ECO:0000313" key="3">
    <source>
        <dbReference type="Proteomes" id="UP000183986"/>
    </source>
</evidence>
<comment type="caution">
    <text evidence="2">The sequence shown here is derived from an EMBL/GenBank/DDBJ whole genome shotgun (WGS) entry which is preliminary data.</text>
</comment>
<evidence type="ECO:0000313" key="2">
    <source>
        <dbReference type="EMBL" id="OJT00357.1"/>
    </source>
</evidence>
<organism evidence="2 3">
    <name type="scientific">Marinobacter nauticus</name>
    <name type="common">Marinobacter hydrocarbonoclasticus</name>
    <name type="synonym">Marinobacter aquaeolei</name>
    <dbReference type="NCBI Taxonomy" id="2743"/>
    <lineage>
        <taxon>Bacteria</taxon>
        <taxon>Pseudomonadati</taxon>
        <taxon>Pseudomonadota</taxon>
        <taxon>Gammaproteobacteria</taxon>
        <taxon>Pseudomonadales</taxon>
        <taxon>Marinobacteraceae</taxon>
        <taxon>Marinobacter</taxon>
    </lineage>
</organism>
<feature type="transmembrane region" description="Helical" evidence="1">
    <location>
        <begin position="42"/>
        <end position="65"/>
    </location>
</feature>
<protein>
    <submittedName>
        <fullName evidence="2">Uncharacterized protein</fullName>
    </submittedName>
</protein>
<dbReference type="OrthoDB" id="6398431at2"/>